<name>A0A8X8Y6X0_SALSN</name>
<keyword evidence="1" id="KW-0472">Membrane</keyword>
<protein>
    <submittedName>
        <fullName evidence="2">Uncharacterized protein</fullName>
    </submittedName>
</protein>
<evidence type="ECO:0000256" key="1">
    <source>
        <dbReference type="SAM" id="Phobius"/>
    </source>
</evidence>
<proteinExistence type="predicted"/>
<keyword evidence="1" id="KW-0812">Transmembrane</keyword>
<dbReference type="PANTHER" id="PTHR30618:SF0">
    <property type="entry name" value="PURINE-URACIL PERMEASE NCS1"/>
    <property type="match status" value="1"/>
</dbReference>
<dbReference type="GO" id="GO:0005886">
    <property type="term" value="C:plasma membrane"/>
    <property type="evidence" value="ECO:0007669"/>
    <property type="project" value="TreeGrafter"/>
</dbReference>
<reference evidence="2" key="1">
    <citation type="submission" date="2018-01" db="EMBL/GenBank/DDBJ databases">
        <authorList>
            <person name="Mao J.F."/>
        </authorList>
    </citation>
    <scope>NUCLEOTIDE SEQUENCE</scope>
    <source>
        <strain evidence="2">Huo1</strain>
        <tissue evidence="2">Leaf</tissue>
    </source>
</reference>
<keyword evidence="1" id="KW-1133">Transmembrane helix</keyword>
<keyword evidence="3" id="KW-1185">Reference proteome</keyword>
<dbReference type="PANTHER" id="PTHR30618">
    <property type="entry name" value="NCS1 FAMILY PURINE/PYRIMIDINE TRANSPORTER"/>
    <property type="match status" value="1"/>
</dbReference>
<feature type="transmembrane region" description="Helical" evidence="1">
    <location>
        <begin position="199"/>
        <end position="225"/>
    </location>
</feature>
<sequence>MAIITTNVAANVGRPRANALVNLSPSAFTFRRGALLTALVGDRVPAVEAAAVAARASCTRGWWGTRLFWRGVILVDYYLIKGTELSVGDLYTMSPEGAYYLYNNDTVHPVAVSRIGYVSDTDTRRIHRRYVSWAYPRAGPYWAGKPSDSIRSPSAYPRAGPYWAFSLLYLQRSEAPQLPATRDLKKIGNGRMNWARSTYYYSGGFNVAAIGALVVGVLPVVPGFLNKLGMVRSVPQAFALDYNNAWFISFFLAAFVYWLMIRLTAA</sequence>
<dbReference type="GO" id="GO:0015205">
    <property type="term" value="F:nucleobase transmembrane transporter activity"/>
    <property type="evidence" value="ECO:0007669"/>
    <property type="project" value="TreeGrafter"/>
</dbReference>
<dbReference type="EMBL" id="PNBA02000004">
    <property type="protein sequence ID" value="KAG6427470.1"/>
    <property type="molecule type" value="Genomic_DNA"/>
</dbReference>
<dbReference type="Gene3D" id="1.10.4160.10">
    <property type="entry name" value="Hydantoin permease"/>
    <property type="match status" value="1"/>
</dbReference>
<evidence type="ECO:0000313" key="3">
    <source>
        <dbReference type="Proteomes" id="UP000298416"/>
    </source>
</evidence>
<feature type="transmembrane region" description="Helical" evidence="1">
    <location>
        <begin position="245"/>
        <end position="265"/>
    </location>
</feature>
<dbReference type="AlphaFoldDB" id="A0A8X8Y6X0"/>
<accession>A0A8X8Y6X0</accession>
<dbReference type="Proteomes" id="UP000298416">
    <property type="component" value="Unassembled WGS sequence"/>
</dbReference>
<dbReference type="InterPro" id="IPR045225">
    <property type="entry name" value="Uracil/uridine/allantoin_perm"/>
</dbReference>
<gene>
    <name evidence="2" type="ORF">SASPL_111715</name>
</gene>
<reference evidence="2" key="2">
    <citation type="submission" date="2020-08" db="EMBL/GenBank/DDBJ databases">
        <title>Plant Genome Project.</title>
        <authorList>
            <person name="Zhang R.-G."/>
        </authorList>
    </citation>
    <scope>NUCLEOTIDE SEQUENCE</scope>
    <source>
        <strain evidence="2">Huo1</strain>
        <tissue evidence="2">Leaf</tissue>
    </source>
</reference>
<evidence type="ECO:0000313" key="2">
    <source>
        <dbReference type="EMBL" id="KAG6427470.1"/>
    </source>
</evidence>
<comment type="caution">
    <text evidence="2">The sequence shown here is derived from an EMBL/GenBank/DDBJ whole genome shotgun (WGS) entry which is preliminary data.</text>
</comment>
<organism evidence="2">
    <name type="scientific">Salvia splendens</name>
    <name type="common">Scarlet sage</name>
    <dbReference type="NCBI Taxonomy" id="180675"/>
    <lineage>
        <taxon>Eukaryota</taxon>
        <taxon>Viridiplantae</taxon>
        <taxon>Streptophyta</taxon>
        <taxon>Embryophyta</taxon>
        <taxon>Tracheophyta</taxon>
        <taxon>Spermatophyta</taxon>
        <taxon>Magnoliopsida</taxon>
        <taxon>eudicotyledons</taxon>
        <taxon>Gunneridae</taxon>
        <taxon>Pentapetalae</taxon>
        <taxon>asterids</taxon>
        <taxon>lamiids</taxon>
        <taxon>Lamiales</taxon>
        <taxon>Lamiaceae</taxon>
        <taxon>Nepetoideae</taxon>
        <taxon>Mentheae</taxon>
        <taxon>Salviinae</taxon>
        <taxon>Salvia</taxon>
        <taxon>Salvia subgen. Calosphace</taxon>
        <taxon>core Calosphace</taxon>
    </lineage>
</organism>